<reference evidence="2 3" key="1">
    <citation type="submission" date="2024-06" db="EMBL/GenBank/DDBJ databases">
        <title>The Natural Products Discovery Center: Release of the First 8490 Sequenced Strains for Exploring Actinobacteria Biosynthetic Diversity.</title>
        <authorList>
            <person name="Kalkreuter E."/>
            <person name="Kautsar S.A."/>
            <person name="Yang D."/>
            <person name="Bader C.D."/>
            <person name="Teijaro C.N."/>
            <person name="Fluegel L."/>
            <person name="Davis C.M."/>
            <person name="Simpson J.R."/>
            <person name="Lauterbach L."/>
            <person name="Steele A.D."/>
            <person name="Gui C."/>
            <person name="Meng S."/>
            <person name="Li G."/>
            <person name="Viehrig K."/>
            <person name="Ye F."/>
            <person name="Su P."/>
            <person name="Kiefer A.F."/>
            <person name="Nichols A."/>
            <person name="Cepeda A.J."/>
            <person name="Yan W."/>
            <person name="Fan B."/>
            <person name="Jiang Y."/>
            <person name="Adhikari A."/>
            <person name="Zheng C.-J."/>
            <person name="Schuster L."/>
            <person name="Cowan T.M."/>
            <person name="Smanski M.J."/>
            <person name="Chevrette M.G."/>
            <person name="De Carvalho L.P.S."/>
            <person name="Shen B."/>
        </authorList>
    </citation>
    <scope>NUCLEOTIDE SEQUENCE [LARGE SCALE GENOMIC DNA]</scope>
    <source>
        <strain evidence="2 3">NPDC020594</strain>
    </source>
</reference>
<organism evidence="2 3">
    <name type="scientific">Streptomyces flaveolus</name>
    <dbReference type="NCBI Taxonomy" id="67297"/>
    <lineage>
        <taxon>Bacteria</taxon>
        <taxon>Bacillati</taxon>
        <taxon>Actinomycetota</taxon>
        <taxon>Actinomycetes</taxon>
        <taxon>Kitasatosporales</taxon>
        <taxon>Streptomycetaceae</taxon>
        <taxon>Streptomyces</taxon>
    </lineage>
</organism>
<sequence length="91" mass="9969">MELRDRALGDAIATETSTLPGVQRARARVTGTARHPGARIDLTLGPHSSPRHTLSALCEGPLDHARRSTATDQLPTRVRLRVARHKPHRAQ</sequence>
<dbReference type="Proteomes" id="UP001551011">
    <property type="component" value="Unassembled WGS sequence"/>
</dbReference>
<keyword evidence="3" id="KW-1185">Reference proteome</keyword>
<dbReference type="RefSeq" id="WP_051818674.1">
    <property type="nucleotide sequence ID" value="NZ_JBFAEG010000008.1"/>
</dbReference>
<proteinExistence type="predicted"/>
<evidence type="ECO:0000256" key="1">
    <source>
        <dbReference type="SAM" id="MobiDB-lite"/>
    </source>
</evidence>
<gene>
    <name evidence="2" type="ORF">AB0H04_12790</name>
</gene>
<evidence type="ECO:0000313" key="3">
    <source>
        <dbReference type="Proteomes" id="UP001551011"/>
    </source>
</evidence>
<accession>A0ABV3A763</accession>
<dbReference type="EMBL" id="JBFAEG010000008">
    <property type="protein sequence ID" value="MEU5707739.1"/>
    <property type="molecule type" value="Genomic_DNA"/>
</dbReference>
<name>A0ABV3A763_9ACTN</name>
<comment type="caution">
    <text evidence="2">The sequence shown here is derived from an EMBL/GenBank/DDBJ whole genome shotgun (WGS) entry which is preliminary data.</text>
</comment>
<protein>
    <submittedName>
        <fullName evidence="2">Uncharacterized protein</fullName>
    </submittedName>
</protein>
<feature type="region of interest" description="Disordered" evidence="1">
    <location>
        <begin position="20"/>
        <end position="52"/>
    </location>
</feature>
<evidence type="ECO:0000313" key="2">
    <source>
        <dbReference type="EMBL" id="MEU5707739.1"/>
    </source>
</evidence>